<dbReference type="InterPro" id="IPR005097">
    <property type="entry name" value="Sacchrp_dh_NADP-bd"/>
</dbReference>
<name>A0AAD9DGE3_9STRA</name>
<dbReference type="InterPro" id="IPR036291">
    <property type="entry name" value="NAD(P)-bd_dom_sf"/>
</dbReference>
<keyword evidence="2" id="KW-0472">Membrane</keyword>
<comment type="caution">
    <text evidence="4">The sequence shown here is derived from an EMBL/GenBank/DDBJ whole genome shotgun (WGS) entry which is preliminary data.</text>
</comment>
<dbReference type="EC" id="1.5.1.-" evidence="4"/>
<dbReference type="EMBL" id="JATAAI010000004">
    <property type="protein sequence ID" value="KAK1746232.1"/>
    <property type="molecule type" value="Genomic_DNA"/>
</dbReference>
<dbReference type="GO" id="GO:0005886">
    <property type="term" value="C:plasma membrane"/>
    <property type="evidence" value="ECO:0007669"/>
    <property type="project" value="TreeGrafter"/>
</dbReference>
<feature type="transmembrane region" description="Helical" evidence="2">
    <location>
        <begin position="127"/>
        <end position="158"/>
    </location>
</feature>
<sequence>MPHFRSTYSSHTLAAQYVVTSSFFTTNSFGRCIMLNCFSSPMPTNSTTVLLLSFLLVATSSFAFTPSLHHPRPSKMCLKSTLSSSTTTAEKAITPPQTFKYESSRDIASVYHRMDVIDAKKPAKFGLIAFVASVLSVPIWAIVLLPFTLLASTINFLYYNLGKLFTSNIATANDASNNAKEELSTTQNREENVNIIPRDERKYDLVLFGATGFVGRLAVSYLAKEYGIKNDKVKWAIAGRSEAKIKATLSAIAQELGKDYVDILDNVDVIIADTSDRSTLKGLVENTRSIASTVGPFQKYGSPLVEFCSKYGTHYADITGEVPWNKEMMRLYEHSAQHSGAKIVSLCGHDSIPWDLTVRYLSNKLREECNDELSQVECLDELMGGVSGGTLATVFESIDRTIKDFQWDSLWKKDDSLDMYQRLPCGSESGNTIVPDLPSTISKCRNPSQRFASKWCGPFFMAPINMAVSGRSVALSQGTNQTVRYREALVAENMMDAFVAWWGTILFGTAAINPVLLPILKQFLPSPGEGPSQSVLNDSFLCISGYGIGENGNEVESVFYFPHDGGYKSTARMLVESSICLATDEDRHENAAGGFYSPASIMCDALLDRLVKTGSSFACSVCKSK</sequence>
<feature type="transmembrane region" description="Helical" evidence="2">
    <location>
        <begin position="49"/>
        <end position="69"/>
    </location>
</feature>
<keyword evidence="2" id="KW-1133">Transmembrane helix</keyword>
<dbReference type="GO" id="GO:0016491">
    <property type="term" value="F:oxidoreductase activity"/>
    <property type="evidence" value="ECO:0007669"/>
    <property type="project" value="UniProtKB-KW"/>
</dbReference>
<evidence type="ECO:0000313" key="4">
    <source>
        <dbReference type="EMBL" id="KAK1746232.1"/>
    </source>
</evidence>
<dbReference type="GO" id="GO:0005739">
    <property type="term" value="C:mitochondrion"/>
    <property type="evidence" value="ECO:0007669"/>
    <property type="project" value="TreeGrafter"/>
</dbReference>
<dbReference type="Gene3D" id="3.40.50.720">
    <property type="entry name" value="NAD(P)-binding Rossmann-like Domain"/>
    <property type="match status" value="1"/>
</dbReference>
<accession>A0AAD9DGE3</accession>
<evidence type="ECO:0000259" key="3">
    <source>
        <dbReference type="Pfam" id="PF03435"/>
    </source>
</evidence>
<dbReference type="GO" id="GO:0009247">
    <property type="term" value="P:glycolipid biosynthetic process"/>
    <property type="evidence" value="ECO:0007669"/>
    <property type="project" value="TreeGrafter"/>
</dbReference>
<gene>
    <name evidence="4" type="ORF">QTG54_002839</name>
</gene>
<protein>
    <submittedName>
        <fullName evidence="4">Saccharopine dehydrogenase family protein</fullName>
        <ecNumber evidence="4">1.5.1.-</ecNumber>
    </submittedName>
</protein>
<evidence type="ECO:0000256" key="1">
    <source>
        <dbReference type="ARBA" id="ARBA00038048"/>
    </source>
</evidence>
<keyword evidence="4" id="KW-0560">Oxidoreductase</keyword>
<dbReference type="GO" id="GO:0005811">
    <property type="term" value="C:lipid droplet"/>
    <property type="evidence" value="ECO:0007669"/>
    <property type="project" value="TreeGrafter"/>
</dbReference>
<proteinExistence type="inferred from homology"/>
<feature type="domain" description="Saccharopine dehydrogenase NADP binding" evidence="3">
    <location>
        <begin position="206"/>
        <end position="341"/>
    </location>
</feature>
<keyword evidence="2" id="KW-0812">Transmembrane</keyword>
<dbReference type="PANTHER" id="PTHR12286:SF5">
    <property type="entry name" value="SACCHAROPINE DEHYDROGENASE-LIKE OXIDOREDUCTASE"/>
    <property type="match status" value="1"/>
</dbReference>
<organism evidence="4 5">
    <name type="scientific">Skeletonema marinoi</name>
    <dbReference type="NCBI Taxonomy" id="267567"/>
    <lineage>
        <taxon>Eukaryota</taxon>
        <taxon>Sar</taxon>
        <taxon>Stramenopiles</taxon>
        <taxon>Ochrophyta</taxon>
        <taxon>Bacillariophyta</taxon>
        <taxon>Coscinodiscophyceae</taxon>
        <taxon>Thalassiosirophycidae</taxon>
        <taxon>Thalassiosirales</taxon>
        <taxon>Skeletonemataceae</taxon>
        <taxon>Skeletonema</taxon>
        <taxon>Skeletonema marinoi-dohrnii complex</taxon>
    </lineage>
</organism>
<evidence type="ECO:0000256" key="2">
    <source>
        <dbReference type="SAM" id="Phobius"/>
    </source>
</evidence>
<dbReference type="AlphaFoldDB" id="A0AAD9DGE3"/>
<dbReference type="InterPro" id="IPR051276">
    <property type="entry name" value="Saccharopine_DH-like_oxidrdct"/>
</dbReference>
<keyword evidence="5" id="KW-1185">Reference proteome</keyword>
<dbReference type="Proteomes" id="UP001224775">
    <property type="component" value="Unassembled WGS sequence"/>
</dbReference>
<dbReference type="Pfam" id="PF03435">
    <property type="entry name" value="Sacchrp_dh_NADP"/>
    <property type="match status" value="1"/>
</dbReference>
<dbReference type="SUPFAM" id="SSF51735">
    <property type="entry name" value="NAD(P)-binding Rossmann-fold domains"/>
    <property type="match status" value="1"/>
</dbReference>
<reference evidence="4" key="1">
    <citation type="submission" date="2023-06" db="EMBL/GenBank/DDBJ databases">
        <title>Survivors Of The Sea: Transcriptome response of Skeletonema marinoi to long-term dormancy.</title>
        <authorList>
            <person name="Pinder M.I.M."/>
            <person name="Kourtchenko O."/>
            <person name="Robertson E.K."/>
            <person name="Larsson T."/>
            <person name="Maumus F."/>
            <person name="Osuna-Cruz C.M."/>
            <person name="Vancaester E."/>
            <person name="Stenow R."/>
            <person name="Vandepoele K."/>
            <person name="Ploug H."/>
            <person name="Bruchert V."/>
            <person name="Godhe A."/>
            <person name="Topel M."/>
        </authorList>
    </citation>
    <scope>NUCLEOTIDE SEQUENCE</scope>
    <source>
        <strain evidence="4">R05AC</strain>
    </source>
</reference>
<evidence type="ECO:0000313" key="5">
    <source>
        <dbReference type="Proteomes" id="UP001224775"/>
    </source>
</evidence>
<dbReference type="PANTHER" id="PTHR12286">
    <property type="entry name" value="SACCHAROPINE DEHYDROGENASE-LIKE OXIDOREDUCTASE"/>
    <property type="match status" value="1"/>
</dbReference>
<comment type="similarity">
    <text evidence="1">Belongs to the saccharopine dehydrogenase family.</text>
</comment>